<dbReference type="GO" id="GO:0006488">
    <property type="term" value="P:dolichol-linked oligosaccharide biosynthetic process"/>
    <property type="evidence" value="ECO:0007669"/>
    <property type="project" value="TreeGrafter"/>
</dbReference>
<dbReference type="PANTHER" id="PTHR47043">
    <property type="entry name" value="UDP-N-ACETYLGLUCOSAMINE TRANSFERASE SUBUNIT ALG13"/>
    <property type="match status" value="1"/>
</dbReference>
<dbReference type="InterPro" id="IPR052474">
    <property type="entry name" value="UDP-GlcNAc_transferase"/>
</dbReference>
<accession>A0AAD1ZG38</accession>
<reference evidence="2" key="1">
    <citation type="submission" date="2023-05" db="EMBL/GenBank/DDBJ databases">
        <authorList>
            <person name="Huff M."/>
        </authorList>
    </citation>
    <scope>NUCLEOTIDE SEQUENCE</scope>
</reference>
<sequence length="126" mass="13663">MSEVDHSTNSKRLVFVTVGTTSFDSLVRAVDTQEVKEALFRKGYTHLLIQMGRGTYIPTKSAGVDGSMDVDYLTFSSSIAEYLKSASLVISHAASKTIAGSLLISNAFHRGCDHFLVHVTSFSSNV</sequence>
<dbReference type="Gene3D" id="3.40.50.2000">
    <property type="entry name" value="Glycogen Phosphorylase B"/>
    <property type="match status" value="1"/>
</dbReference>
<keyword evidence="3" id="KW-1185">Reference proteome</keyword>
<dbReference type="GO" id="GO:0043541">
    <property type="term" value="C:UDP-N-acetylglucosamine transferase complex"/>
    <property type="evidence" value="ECO:0007669"/>
    <property type="project" value="TreeGrafter"/>
</dbReference>
<organism evidence="2 3">
    <name type="scientific">Fraxinus pennsylvanica</name>
    <dbReference type="NCBI Taxonomy" id="56036"/>
    <lineage>
        <taxon>Eukaryota</taxon>
        <taxon>Viridiplantae</taxon>
        <taxon>Streptophyta</taxon>
        <taxon>Embryophyta</taxon>
        <taxon>Tracheophyta</taxon>
        <taxon>Spermatophyta</taxon>
        <taxon>Magnoliopsida</taxon>
        <taxon>eudicotyledons</taxon>
        <taxon>Gunneridae</taxon>
        <taxon>Pentapetalae</taxon>
        <taxon>asterids</taxon>
        <taxon>lamiids</taxon>
        <taxon>Lamiales</taxon>
        <taxon>Oleaceae</taxon>
        <taxon>Oleeae</taxon>
        <taxon>Fraxinus</taxon>
    </lineage>
</organism>
<proteinExistence type="predicted"/>
<protein>
    <recommendedName>
        <fullName evidence="1">Glycosyl transferase family 28 C-terminal domain-containing protein</fullName>
    </recommendedName>
</protein>
<dbReference type="EMBL" id="OU503044">
    <property type="protein sequence ID" value="CAI9767361.1"/>
    <property type="molecule type" value="Genomic_DNA"/>
</dbReference>
<feature type="domain" description="Glycosyl transferase family 28 C-terminal" evidence="1">
    <location>
        <begin position="14"/>
        <end position="100"/>
    </location>
</feature>
<dbReference type="PANTHER" id="PTHR47043:SF1">
    <property type="entry name" value="UDP-N-ACETYLGLUCOSAMINE TRANSFERASE SUBUNIT ALG13"/>
    <property type="match status" value="1"/>
</dbReference>
<evidence type="ECO:0000259" key="1">
    <source>
        <dbReference type="Pfam" id="PF04101"/>
    </source>
</evidence>
<name>A0AAD1ZG38_9LAMI</name>
<dbReference type="Proteomes" id="UP000834106">
    <property type="component" value="Chromosome 9"/>
</dbReference>
<dbReference type="AlphaFoldDB" id="A0AAD1ZG38"/>
<dbReference type="GO" id="GO:0016758">
    <property type="term" value="F:hexosyltransferase activity"/>
    <property type="evidence" value="ECO:0007669"/>
    <property type="project" value="InterPro"/>
</dbReference>
<gene>
    <name evidence="2" type="ORF">FPE_LOCUS14791</name>
</gene>
<evidence type="ECO:0000313" key="2">
    <source>
        <dbReference type="EMBL" id="CAI9767361.1"/>
    </source>
</evidence>
<dbReference type="InterPro" id="IPR007235">
    <property type="entry name" value="Glyco_trans_28_C"/>
</dbReference>
<dbReference type="Pfam" id="PF04101">
    <property type="entry name" value="Glyco_tran_28_C"/>
    <property type="match status" value="1"/>
</dbReference>
<evidence type="ECO:0000313" key="3">
    <source>
        <dbReference type="Proteomes" id="UP000834106"/>
    </source>
</evidence>